<evidence type="ECO:0008006" key="5">
    <source>
        <dbReference type="Google" id="ProtNLM"/>
    </source>
</evidence>
<dbReference type="Proteomes" id="UP000005809">
    <property type="component" value="Unassembled WGS sequence"/>
</dbReference>
<feature type="domain" description="Glycosyltransferase subfamily 4-like N-terminal" evidence="2">
    <location>
        <begin position="15"/>
        <end position="167"/>
    </location>
</feature>
<dbReference type="InterPro" id="IPR028098">
    <property type="entry name" value="Glyco_trans_4-like_N"/>
</dbReference>
<evidence type="ECO:0000259" key="1">
    <source>
        <dbReference type="Pfam" id="PF00534"/>
    </source>
</evidence>
<dbReference type="AlphaFoldDB" id="K1GPJ9"/>
<dbReference type="Pfam" id="PF13439">
    <property type="entry name" value="Glyco_transf_4"/>
    <property type="match status" value="1"/>
</dbReference>
<feature type="domain" description="Glycosyl transferase family 1" evidence="1">
    <location>
        <begin position="176"/>
        <end position="337"/>
    </location>
</feature>
<dbReference type="Pfam" id="PF00534">
    <property type="entry name" value="Glycos_transf_1"/>
    <property type="match status" value="1"/>
</dbReference>
<organism evidence="3 4">
    <name type="scientific">Fusobacterium periodonticum D10</name>
    <dbReference type="NCBI Taxonomy" id="620833"/>
    <lineage>
        <taxon>Bacteria</taxon>
        <taxon>Fusobacteriati</taxon>
        <taxon>Fusobacteriota</taxon>
        <taxon>Fusobacteriia</taxon>
        <taxon>Fusobacteriales</taxon>
        <taxon>Fusobacteriaceae</taxon>
        <taxon>Fusobacterium</taxon>
    </lineage>
</organism>
<sequence>MVKRILIYGMTNLKGGVESYIMNVYRNLDYNKIIFDYICDFPEMAYYNEVLENGSKVYFIPSKRKNLFLHLWNFFKILKKHKEYEVVYFNILNASAAISMLPVRLLGRKVISHSHNSSDINMKIHNKFQWLLNKLSNEKLACSYEAGKYMYLNGYNYTVINNAINLDKFSFSEKIRDEYRKKFEVQEKKVLLHVARMDKVKNPLFLIEILKELVMKDKDYVLFYIGKGNLEEKIKEKVKESKLQQHVFFLGEVNNVNDYMQMADVFILPSLFEGMPIVLIEAQACKLPIVMSDNITKEIALTKEVAYLSLEENINVWATEINRLIVETNAKRNLINISRIIEGYDIKKLVITIQKILCGENR</sequence>
<dbReference type="GO" id="GO:0016757">
    <property type="term" value="F:glycosyltransferase activity"/>
    <property type="evidence" value="ECO:0007669"/>
    <property type="project" value="InterPro"/>
</dbReference>
<dbReference type="SUPFAM" id="SSF53756">
    <property type="entry name" value="UDP-Glycosyltransferase/glycogen phosphorylase"/>
    <property type="match status" value="1"/>
</dbReference>
<dbReference type="InterPro" id="IPR001296">
    <property type="entry name" value="Glyco_trans_1"/>
</dbReference>
<dbReference type="PATRIC" id="fig|620833.3.peg.1235"/>
<dbReference type="PANTHER" id="PTHR12526">
    <property type="entry name" value="GLYCOSYLTRANSFERASE"/>
    <property type="match status" value="1"/>
</dbReference>
<dbReference type="EMBL" id="ACIF01000219">
    <property type="protein sequence ID" value="EKA93516.1"/>
    <property type="molecule type" value="Genomic_DNA"/>
</dbReference>
<proteinExistence type="predicted"/>
<evidence type="ECO:0000313" key="3">
    <source>
        <dbReference type="EMBL" id="EKA93516.1"/>
    </source>
</evidence>
<reference evidence="3 4" key="1">
    <citation type="submission" date="2012-05" db="EMBL/GenBank/DDBJ databases">
        <title>The Genome Sequence of Fusobacterium periodontium Oral Taxon 201 Strain D10.</title>
        <authorList>
            <consortium name="The Broad Institute Genome Sequencing Platform"/>
            <consortium name="The Broad Institute Genome Sequencing Center for Infectious Disease"/>
            <person name="Earl A."/>
            <person name="Ward D."/>
            <person name="Feldgarden M."/>
            <person name="Gevers D."/>
            <person name="Strauss J."/>
            <person name="Sibley C."/>
            <person name="White A."/>
            <person name="Ambrose C.E."/>
            <person name="Allen-Vercoe E."/>
            <person name="Walker B."/>
            <person name="Young S.K."/>
            <person name="Zeng Q."/>
            <person name="Gargeya S."/>
            <person name="Fitzgerald M."/>
            <person name="Haas B."/>
            <person name="Abouelleil A."/>
            <person name="Alvarado L."/>
            <person name="Arachchi H.M."/>
            <person name="Berlin A.M."/>
            <person name="Chapman S.B."/>
            <person name="Goldberg J."/>
            <person name="Griggs A."/>
            <person name="Gujja S."/>
            <person name="Hansen M."/>
            <person name="Howarth C."/>
            <person name="Imamovic A."/>
            <person name="Larimer J."/>
            <person name="McCowan C."/>
            <person name="Montmayeur A."/>
            <person name="Murphy C."/>
            <person name="Neiman D."/>
            <person name="Pearson M."/>
            <person name="Priest M."/>
            <person name="Roberts A."/>
            <person name="Saif S."/>
            <person name="Shea T."/>
            <person name="Sisk P."/>
            <person name="Sykes S."/>
            <person name="Wortman J."/>
            <person name="Nusbaum C."/>
            <person name="Birren B."/>
        </authorList>
    </citation>
    <scope>NUCLEOTIDE SEQUENCE [LARGE SCALE GENOMIC DNA]</scope>
    <source>
        <strain evidence="3 4">D10</strain>
    </source>
</reference>
<dbReference type="HOGENOM" id="CLU_009583_33_1_0"/>
<name>K1GPJ9_9FUSO</name>
<protein>
    <recommendedName>
        <fullName evidence="5">Glycosyl transferase family 1 domain-containing protein</fullName>
    </recommendedName>
</protein>
<gene>
    <name evidence="3" type="ORF">FPOG_00231</name>
</gene>
<evidence type="ECO:0000259" key="2">
    <source>
        <dbReference type="Pfam" id="PF13439"/>
    </source>
</evidence>
<evidence type="ECO:0000313" key="4">
    <source>
        <dbReference type="Proteomes" id="UP000005809"/>
    </source>
</evidence>
<accession>K1GPJ9</accession>
<dbReference type="RefSeq" id="WP_005967432.1">
    <property type="nucleotide sequence ID" value="NZ_JH815384.1"/>
</dbReference>
<dbReference type="Gene3D" id="3.40.50.2000">
    <property type="entry name" value="Glycogen Phosphorylase B"/>
    <property type="match status" value="2"/>
</dbReference>
<comment type="caution">
    <text evidence="3">The sequence shown here is derived from an EMBL/GenBank/DDBJ whole genome shotgun (WGS) entry which is preliminary data.</text>
</comment>
<dbReference type="PANTHER" id="PTHR12526:SF637">
    <property type="entry name" value="GLYCOSYLTRANSFERASE EPSF-RELATED"/>
    <property type="match status" value="1"/>
</dbReference>